<dbReference type="Proteomes" id="UP001139308">
    <property type="component" value="Unassembled WGS sequence"/>
</dbReference>
<keyword evidence="2" id="KW-1185">Reference proteome</keyword>
<evidence type="ECO:0000313" key="1">
    <source>
        <dbReference type="EMBL" id="MCG5077222.1"/>
    </source>
</evidence>
<evidence type="ECO:0000313" key="2">
    <source>
        <dbReference type="Proteomes" id="UP001139308"/>
    </source>
</evidence>
<dbReference type="Pfam" id="PF01904">
    <property type="entry name" value="DUF72"/>
    <property type="match status" value="1"/>
</dbReference>
<dbReference type="PANTHER" id="PTHR30348">
    <property type="entry name" value="UNCHARACTERIZED PROTEIN YECE"/>
    <property type="match status" value="1"/>
</dbReference>
<dbReference type="Gene3D" id="3.20.20.410">
    <property type="entry name" value="Protein of unknown function UPF0759"/>
    <property type="match status" value="1"/>
</dbReference>
<comment type="caution">
    <text evidence="1">The sequence shown here is derived from an EMBL/GenBank/DDBJ whole genome shotgun (WGS) entry which is preliminary data.</text>
</comment>
<reference evidence="1" key="1">
    <citation type="submission" date="2022-01" db="EMBL/GenBank/DDBJ databases">
        <title>Genome sequence and assembly of Parabukholderia sp. RG36.</title>
        <authorList>
            <person name="Chhetri G."/>
        </authorList>
    </citation>
    <scope>NUCLEOTIDE SEQUENCE</scope>
    <source>
        <strain evidence="1">RG36</strain>
    </source>
</reference>
<dbReference type="SUPFAM" id="SSF117396">
    <property type="entry name" value="TM1631-like"/>
    <property type="match status" value="1"/>
</dbReference>
<dbReference type="RefSeq" id="WP_238467131.1">
    <property type="nucleotide sequence ID" value="NZ_JAKLJA010000033.1"/>
</dbReference>
<sequence>MNIRVGTASWTDPTLIKSKRFYPPGCSSAEARLRFYASQFPLVEVDSSYYSMPNGSNSVLWVERTPPDFVFNIKAFRLFTGHQTPRDMFPKDMQPALPQNGKKNLYYKDMPEDIRSELWRRYFEAIVPLQDAGKLGAVHFQFAPWITSAPDGRAHVEHCAERMEGRCLMAVEFRNRSWFDTKHAASTLAFEREHLLANVVVDEPQGPANSIPSVWEVTNPALALVRLHGRNHETWNIKDATAASDRFNYDYNDNELSELAGKIRKIAATVAQTHVVFNNNYEDQGQRNARTLMGFLGDTSVTAT</sequence>
<accession>A0A9X1RWG7</accession>
<name>A0A9X1RWG7_9BURK</name>
<dbReference type="InterPro" id="IPR002763">
    <property type="entry name" value="DUF72"/>
</dbReference>
<dbReference type="InterPro" id="IPR036520">
    <property type="entry name" value="UPF0759_sf"/>
</dbReference>
<protein>
    <submittedName>
        <fullName evidence="1">DUF72 domain-containing protein</fullName>
    </submittedName>
</protein>
<organism evidence="1 2">
    <name type="scientific">Paraburkholderia tagetis</name>
    <dbReference type="NCBI Taxonomy" id="2913261"/>
    <lineage>
        <taxon>Bacteria</taxon>
        <taxon>Pseudomonadati</taxon>
        <taxon>Pseudomonadota</taxon>
        <taxon>Betaproteobacteria</taxon>
        <taxon>Burkholderiales</taxon>
        <taxon>Burkholderiaceae</taxon>
        <taxon>Paraburkholderia</taxon>
    </lineage>
</organism>
<dbReference type="PANTHER" id="PTHR30348:SF13">
    <property type="entry name" value="UPF0759 PROTEIN YUNF"/>
    <property type="match status" value="1"/>
</dbReference>
<dbReference type="EMBL" id="JAKLJA010000033">
    <property type="protein sequence ID" value="MCG5077222.1"/>
    <property type="molecule type" value="Genomic_DNA"/>
</dbReference>
<dbReference type="AlphaFoldDB" id="A0A9X1RWG7"/>
<gene>
    <name evidence="1" type="ORF">L5014_28415</name>
</gene>
<proteinExistence type="predicted"/>